<dbReference type="Gene3D" id="1.20.5.340">
    <property type="match status" value="1"/>
</dbReference>
<organism evidence="2 3">
    <name type="scientific">Orchesella cincta</name>
    <name type="common">Springtail</name>
    <name type="synonym">Podura cincta</name>
    <dbReference type="NCBI Taxonomy" id="48709"/>
    <lineage>
        <taxon>Eukaryota</taxon>
        <taxon>Metazoa</taxon>
        <taxon>Ecdysozoa</taxon>
        <taxon>Arthropoda</taxon>
        <taxon>Hexapoda</taxon>
        <taxon>Collembola</taxon>
        <taxon>Entomobryomorpha</taxon>
        <taxon>Entomobryoidea</taxon>
        <taxon>Orchesellidae</taxon>
        <taxon>Orchesellinae</taxon>
        <taxon>Orchesella</taxon>
    </lineage>
</organism>
<keyword evidence="1" id="KW-0732">Signal</keyword>
<evidence type="ECO:0000313" key="3">
    <source>
        <dbReference type="Proteomes" id="UP000094527"/>
    </source>
</evidence>
<evidence type="ECO:0000313" key="2">
    <source>
        <dbReference type="EMBL" id="ODM97315.1"/>
    </source>
</evidence>
<gene>
    <name evidence="2" type="ORF">Ocin01_09369</name>
</gene>
<keyword evidence="3" id="KW-1185">Reference proteome</keyword>
<accession>A0A1D2MXA8</accession>
<name>A0A1D2MXA8_ORCCI</name>
<feature type="signal peptide" evidence="1">
    <location>
        <begin position="1"/>
        <end position="23"/>
    </location>
</feature>
<feature type="chain" id="PRO_5008904685" evidence="1">
    <location>
        <begin position="24"/>
        <end position="189"/>
    </location>
</feature>
<protein>
    <submittedName>
        <fullName evidence="2">Tail fiber protein S</fullName>
    </submittedName>
</protein>
<proteinExistence type="predicted"/>
<sequence length="189" mass="20815">MAIATIYAVFLIGIVVAVGSSSAVDSAPKPNIGDVEFSELLVLLSQYLTEVRHDILELKTQLNNTDARISRAEADIQQLPEDLKLNFTSIGEDIIKLNTSVDGVIESVELVKTDFSSQLSRVRSDVTTLQSNVAGVTSRVSTLERTSVTDIKLGTFEEVWIYEGPGYDDQYSYVLTKLNNHNTDHFADT</sequence>
<reference evidence="2 3" key="1">
    <citation type="journal article" date="2016" name="Genome Biol. Evol.">
        <title>Gene Family Evolution Reflects Adaptation to Soil Environmental Stressors in the Genome of the Collembolan Orchesella cincta.</title>
        <authorList>
            <person name="Faddeeva-Vakhrusheva A."/>
            <person name="Derks M.F."/>
            <person name="Anvar S.Y."/>
            <person name="Agamennone V."/>
            <person name="Suring W."/>
            <person name="Smit S."/>
            <person name="van Straalen N.M."/>
            <person name="Roelofs D."/>
        </authorList>
    </citation>
    <scope>NUCLEOTIDE SEQUENCE [LARGE SCALE GENOMIC DNA]</scope>
    <source>
        <tissue evidence="2">Mixed pool</tissue>
    </source>
</reference>
<comment type="caution">
    <text evidence="2">The sequence shown here is derived from an EMBL/GenBank/DDBJ whole genome shotgun (WGS) entry which is preliminary data.</text>
</comment>
<dbReference type="Proteomes" id="UP000094527">
    <property type="component" value="Unassembled WGS sequence"/>
</dbReference>
<dbReference type="EMBL" id="LJIJ01000455">
    <property type="protein sequence ID" value="ODM97315.1"/>
    <property type="molecule type" value="Genomic_DNA"/>
</dbReference>
<dbReference type="AlphaFoldDB" id="A0A1D2MXA8"/>
<evidence type="ECO:0000256" key="1">
    <source>
        <dbReference type="SAM" id="SignalP"/>
    </source>
</evidence>